<organism evidence="2 3">
    <name type="scientific">Plectosphaerella plurivora</name>
    <dbReference type="NCBI Taxonomy" id="936078"/>
    <lineage>
        <taxon>Eukaryota</taxon>
        <taxon>Fungi</taxon>
        <taxon>Dikarya</taxon>
        <taxon>Ascomycota</taxon>
        <taxon>Pezizomycotina</taxon>
        <taxon>Sordariomycetes</taxon>
        <taxon>Hypocreomycetidae</taxon>
        <taxon>Glomerellales</taxon>
        <taxon>Plectosphaerellaceae</taxon>
        <taxon>Plectosphaerella</taxon>
    </lineage>
</organism>
<name>A0A9P8V6L6_9PEZI</name>
<dbReference type="OrthoDB" id="5326346at2759"/>
<sequence length="432" mass="47925">MTDTIIAKSGPVPITSNDSSKPDNRSTAIVKTTPATALPDIRPEHMIYPNGDVILAFPKHPPSGRPQRRSTQPSVFIRASSAALHVAYVLRCMVRDGKLRHADDYASHGYITIDLPHDDWQAFAFLLLVIRGATEEELDGIFFDILTLVQLAILIDKYDLTDIIEPYGDYFIGRARQSDHSVMRRLGVYVWVARVFEASSSHWELTAMAQNTCTGFRKYKTPDDDSLEEETTVTPLPNWVMDGILEKRMATFNIIQASLVYSQTDCYIRAENSHAVGDIADFFEVPSQITAIDQLSDDLGVPLSGKITDRKMKGISVNTIISRLNELRDKPLEHSCKITGEAECFHKSLQAVVALAAKGIKAGTPNDQKVEGKFVFDPVGHILERLSSSDAWEEQGSSLGFGFGLLNAVKAETKSEKPEDVVASKCLKRKRI</sequence>
<protein>
    <submittedName>
        <fullName evidence="2">Uncharacterized protein</fullName>
    </submittedName>
</protein>
<gene>
    <name evidence="2" type="ORF">F5X68DRAFT_244849</name>
</gene>
<reference evidence="2" key="1">
    <citation type="journal article" date="2021" name="Nat. Commun.">
        <title>Genetic determinants of endophytism in the Arabidopsis root mycobiome.</title>
        <authorList>
            <person name="Mesny F."/>
            <person name="Miyauchi S."/>
            <person name="Thiergart T."/>
            <person name="Pickel B."/>
            <person name="Atanasova L."/>
            <person name="Karlsson M."/>
            <person name="Huettel B."/>
            <person name="Barry K.W."/>
            <person name="Haridas S."/>
            <person name="Chen C."/>
            <person name="Bauer D."/>
            <person name="Andreopoulos W."/>
            <person name="Pangilinan J."/>
            <person name="LaButti K."/>
            <person name="Riley R."/>
            <person name="Lipzen A."/>
            <person name="Clum A."/>
            <person name="Drula E."/>
            <person name="Henrissat B."/>
            <person name="Kohler A."/>
            <person name="Grigoriev I.V."/>
            <person name="Martin F.M."/>
            <person name="Hacquard S."/>
        </authorList>
    </citation>
    <scope>NUCLEOTIDE SEQUENCE</scope>
    <source>
        <strain evidence="2">MPI-SDFR-AT-0117</strain>
    </source>
</reference>
<proteinExistence type="predicted"/>
<feature type="region of interest" description="Disordered" evidence="1">
    <location>
        <begin position="1"/>
        <end position="26"/>
    </location>
</feature>
<evidence type="ECO:0000313" key="3">
    <source>
        <dbReference type="Proteomes" id="UP000770015"/>
    </source>
</evidence>
<comment type="caution">
    <text evidence="2">The sequence shown here is derived from an EMBL/GenBank/DDBJ whole genome shotgun (WGS) entry which is preliminary data.</text>
</comment>
<dbReference type="Proteomes" id="UP000770015">
    <property type="component" value="Unassembled WGS sequence"/>
</dbReference>
<dbReference type="AlphaFoldDB" id="A0A9P8V6L6"/>
<evidence type="ECO:0000256" key="1">
    <source>
        <dbReference type="SAM" id="MobiDB-lite"/>
    </source>
</evidence>
<dbReference type="EMBL" id="JAGSXJ010000020">
    <property type="protein sequence ID" value="KAH6679927.1"/>
    <property type="molecule type" value="Genomic_DNA"/>
</dbReference>
<keyword evidence="3" id="KW-1185">Reference proteome</keyword>
<accession>A0A9P8V6L6</accession>
<evidence type="ECO:0000313" key="2">
    <source>
        <dbReference type="EMBL" id="KAH6679927.1"/>
    </source>
</evidence>
<feature type="compositionally biased region" description="Polar residues" evidence="1">
    <location>
        <begin position="14"/>
        <end position="26"/>
    </location>
</feature>